<dbReference type="Proteomes" id="UP000199589">
    <property type="component" value="Unassembled WGS sequence"/>
</dbReference>
<dbReference type="OrthoDB" id="5461404at2"/>
<feature type="transmembrane region" description="Helical" evidence="1">
    <location>
        <begin position="12"/>
        <end position="32"/>
    </location>
</feature>
<dbReference type="Pfam" id="PF09851">
    <property type="entry name" value="SHOCT"/>
    <property type="match status" value="1"/>
</dbReference>
<accession>A0A1I3YA40</accession>
<dbReference type="RefSeq" id="WP_072693770.1">
    <property type="nucleotide sequence ID" value="NZ_FOSJ01000020.1"/>
</dbReference>
<evidence type="ECO:0000313" key="3">
    <source>
        <dbReference type="EMBL" id="SFK28643.1"/>
    </source>
</evidence>
<dbReference type="AlphaFoldDB" id="A0A1I3YA40"/>
<keyword evidence="4" id="KW-1185">Reference proteome</keyword>
<keyword evidence="1" id="KW-0812">Transmembrane</keyword>
<feature type="domain" description="SHOCT" evidence="2">
    <location>
        <begin position="51"/>
        <end position="77"/>
    </location>
</feature>
<sequence>MYHWYGMGGHWWSWLGWLALLIIVVLIVYIIVKTLNSRSEFSSKKENSTTEALKILNERYARDEISEEEYLHRKETLTEDRTR</sequence>
<evidence type="ECO:0000259" key="2">
    <source>
        <dbReference type="Pfam" id="PF09851"/>
    </source>
</evidence>
<keyword evidence="1" id="KW-1133">Transmembrane helix</keyword>
<protein>
    <submittedName>
        <fullName evidence="3">Putative membrane protein</fullName>
    </submittedName>
</protein>
<reference evidence="4" key="1">
    <citation type="submission" date="2016-10" db="EMBL/GenBank/DDBJ databases">
        <authorList>
            <person name="Varghese N."/>
            <person name="Submissions S."/>
        </authorList>
    </citation>
    <scope>NUCLEOTIDE SEQUENCE [LARGE SCALE GENOMIC DNA]</scope>
    <source>
        <strain evidence="4">DSM 16108</strain>
    </source>
</reference>
<gene>
    <name evidence="3" type="ORF">SAMN04488569_102032</name>
</gene>
<evidence type="ECO:0000256" key="1">
    <source>
        <dbReference type="SAM" id="Phobius"/>
    </source>
</evidence>
<keyword evidence="1" id="KW-0472">Membrane</keyword>
<dbReference type="EMBL" id="FOSJ01000020">
    <property type="protein sequence ID" value="SFK28643.1"/>
    <property type="molecule type" value="Genomic_DNA"/>
</dbReference>
<dbReference type="InterPro" id="IPR018649">
    <property type="entry name" value="SHOCT"/>
</dbReference>
<evidence type="ECO:0000313" key="4">
    <source>
        <dbReference type="Proteomes" id="UP000199589"/>
    </source>
</evidence>
<proteinExistence type="predicted"/>
<name>A0A1I3YA40_9LACT</name>
<organism evidence="3 4">
    <name type="scientific">Marinilactibacillus piezotolerans</name>
    <dbReference type="NCBI Taxonomy" id="258723"/>
    <lineage>
        <taxon>Bacteria</taxon>
        <taxon>Bacillati</taxon>
        <taxon>Bacillota</taxon>
        <taxon>Bacilli</taxon>
        <taxon>Lactobacillales</taxon>
        <taxon>Carnobacteriaceae</taxon>
        <taxon>Marinilactibacillus</taxon>
    </lineage>
</organism>